<feature type="transmembrane region" description="Helical" evidence="1">
    <location>
        <begin position="86"/>
        <end position="107"/>
    </location>
</feature>
<evidence type="ECO:0000313" key="3">
    <source>
        <dbReference type="Proteomes" id="UP000300879"/>
    </source>
</evidence>
<keyword evidence="1" id="KW-0472">Membrane</keyword>
<feature type="transmembrane region" description="Helical" evidence="1">
    <location>
        <begin position="54"/>
        <end position="74"/>
    </location>
</feature>
<evidence type="ECO:0000256" key="1">
    <source>
        <dbReference type="SAM" id="Phobius"/>
    </source>
</evidence>
<protein>
    <submittedName>
        <fullName evidence="2">Putative integral membrane protein</fullName>
    </submittedName>
</protein>
<gene>
    <name evidence="2" type="ORF">E6C60_3134</name>
</gene>
<organism evidence="2 3">
    <name type="scientific">Paenibacillus algicola</name>
    <dbReference type="NCBI Taxonomy" id="2565926"/>
    <lineage>
        <taxon>Bacteria</taxon>
        <taxon>Bacillati</taxon>
        <taxon>Bacillota</taxon>
        <taxon>Bacilli</taxon>
        <taxon>Bacillales</taxon>
        <taxon>Paenibacillaceae</taxon>
        <taxon>Paenibacillus</taxon>
    </lineage>
</organism>
<accession>A0A4P8XNJ1</accession>
<sequence length="129" mass="13556">MDAIPESIMLGASLLTGNGVSIVLAVSIFLSNISEGISSTDGLVKSGFSRRKILLMWGAVFLCASLSSMGGFLFLEQLTDEMEAVLGALAGGGIIAMICSTMMPEAFEEGRASSKNRTCLISVLVRFLI</sequence>
<evidence type="ECO:0000313" key="2">
    <source>
        <dbReference type="EMBL" id="QCT03845.1"/>
    </source>
</evidence>
<keyword evidence="1" id="KW-0812">Transmembrane</keyword>
<name>A0A4P8XNJ1_9BACL</name>
<dbReference type="EMBL" id="CP040396">
    <property type="protein sequence ID" value="QCT03845.1"/>
    <property type="molecule type" value="Genomic_DNA"/>
</dbReference>
<dbReference type="AlphaFoldDB" id="A0A4P8XNJ1"/>
<keyword evidence="1" id="KW-1133">Transmembrane helix</keyword>
<reference evidence="2 3" key="1">
    <citation type="submission" date="2019-05" db="EMBL/GenBank/DDBJ databases">
        <authorList>
            <person name="Chen C."/>
        </authorList>
    </citation>
    <scope>NUCLEOTIDE SEQUENCE [LARGE SCALE GENOMIC DNA]</scope>
    <source>
        <strain evidence="2 3">HB172198</strain>
    </source>
</reference>
<feature type="transmembrane region" description="Helical" evidence="1">
    <location>
        <begin position="12"/>
        <end position="33"/>
    </location>
</feature>
<proteinExistence type="predicted"/>
<dbReference type="RefSeq" id="WP_175415330.1">
    <property type="nucleotide sequence ID" value="NZ_CP040396.1"/>
</dbReference>
<dbReference type="KEGG" id="palo:E6C60_3134"/>
<dbReference type="Proteomes" id="UP000300879">
    <property type="component" value="Chromosome"/>
</dbReference>
<keyword evidence="3" id="KW-1185">Reference proteome</keyword>